<dbReference type="Gene3D" id="2.40.33.20">
    <property type="entry name" value="PK beta-barrel domain-like"/>
    <property type="match status" value="1"/>
</dbReference>
<dbReference type="InterPro" id="IPR005303">
    <property type="entry name" value="MOCOS_middle"/>
</dbReference>
<dbReference type="PROSITE" id="PS51340">
    <property type="entry name" value="MOSC"/>
    <property type="match status" value="1"/>
</dbReference>
<comment type="caution">
    <text evidence="2">The sequence shown here is derived from an EMBL/GenBank/DDBJ whole genome shotgun (WGS) entry which is preliminary data.</text>
</comment>
<evidence type="ECO:0000259" key="1">
    <source>
        <dbReference type="PROSITE" id="PS51340"/>
    </source>
</evidence>
<feature type="domain" description="MOSC" evidence="1">
    <location>
        <begin position="93"/>
        <end position="256"/>
    </location>
</feature>
<name>A0ABU1DH92_9HYPH</name>
<gene>
    <name evidence="2" type="ORF">IHQ68_12560</name>
</gene>
<dbReference type="Pfam" id="PF03473">
    <property type="entry name" value="MOSC"/>
    <property type="match status" value="1"/>
</dbReference>
<dbReference type="InterPro" id="IPR011037">
    <property type="entry name" value="Pyrv_Knase-like_insert_dom_sf"/>
</dbReference>
<dbReference type="InterPro" id="IPR005302">
    <property type="entry name" value="MoCF_Sase_C"/>
</dbReference>
<dbReference type="RefSeq" id="WP_309392310.1">
    <property type="nucleotide sequence ID" value="NZ_JADBEO010000025.1"/>
</dbReference>
<dbReference type="Proteomes" id="UP001181622">
    <property type="component" value="Unassembled WGS sequence"/>
</dbReference>
<evidence type="ECO:0000313" key="2">
    <source>
        <dbReference type="EMBL" id="MDR4307449.1"/>
    </source>
</evidence>
<evidence type="ECO:0000313" key="3">
    <source>
        <dbReference type="Proteomes" id="UP001181622"/>
    </source>
</evidence>
<reference evidence="2" key="1">
    <citation type="submission" date="2020-10" db="EMBL/GenBank/DDBJ databases">
        <authorList>
            <person name="Abbas A."/>
            <person name="Razzaq R."/>
            <person name="Waqas M."/>
            <person name="Abbas N."/>
            <person name="Nielsen T.K."/>
            <person name="Hansen L.H."/>
            <person name="Hussain S."/>
            <person name="Shahid M."/>
        </authorList>
    </citation>
    <scope>NUCLEOTIDE SEQUENCE</scope>
    <source>
        <strain evidence="2">S14</strain>
    </source>
</reference>
<protein>
    <submittedName>
        <fullName evidence="2">MOSC domain-containing protein</fullName>
    </submittedName>
</protein>
<organism evidence="2 3">
    <name type="scientific">Chelatococcus sambhunathii</name>
    <dbReference type="NCBI Taxonomy" id="363953"/>
    <lineage>
        <taxon>Bacteria</taxon>
        <taxon>Pseudomonadati</taxon>
        <taxon>Pseudomonadota</taxon>
        <taxon>Alphaproteobacteria</taxon>
        <taxon>Hyphomicrobiales</taxon>
        <taxon>Chelatococcaceae</taxon>
        <taxon>Chelatococcus</taxon>
    </lineage>
</organism>
<dbReference type="SUPFAM" id="SSF50800">
    <property type="entry name" value="PK beta-barrel domain-like"/>
    <property type="match status" value="1"/>
</dbReference>
<keyword evidence="3" id="KW-1185">Reference proteome</keyword>
<dbReference type="Pfam" id="PF03476">
    <property type="entry name" value="MOSC_N"/>
    <property type="match status" value="1"/>
</dbReference>
<sequence>MSNSRGRVAALRRFPVKGLSPEPLDSVSVEPGRQIVGDRIYAIENGPSGFDAENPAKLPKTRFLCLMRNARLARLRSRFDHEASTLSVELDGETALSADLSSADGRADAERWFTDFMGEELNGPLKVLPAPGRHTFSDTSKGVLSLINLASVSGVEDIVGAAVDPLRFRGNLDFSGFDPWDELDWLDKEVQIGEVRFRVVQRTVRCAATEVDPQTAARDLPIPKSLMKSLGHADCGVYAEPLTGGTISVGDEIRVL</sequence>
<proteinExistence type="predicted"/>
<dbReference type="EMBL" id="JADBEO010000025">
    <property type="protein sequence ID" value="MDR4307449.1"/>
    <property type="molecule type" value="Genomic_DNA"/>
</dbReference>
<accession>A0ABU1DH92</accession>